<comment type="caution">
    <text evidence="3">The sequence shown here is derived from an EMBL/GenBank/DDBJ whole genome shotgun (WGS) entry which is preliminary data.</text>
</comment>
<accession>A0A2J6X8V0</accession>
<dbReference type="InterPro" id="IPR036393">
    <property type="entry name" value="AceGlu_kinase-like_sf"/>
</dbReference>
<evidence type="ECO:0000313" key="3">
    <source>
        <dbReference type="EMBL" id="PMP83721.1"/>
    </source>
</evidence>
<evidence type="ECO:0000313" key="4">
    <source>
        <dbReference type="Proteomes" id="UP000236910"/>
    </source>
</evidence>
<evidence type="ECO:0000256" key="1">
    <source>
        <dbReference type="ARBA" id="ARBA00010122"/>
    </source>
</evidence>
<dbReference type="PANTHER" id="PTHR21499:SF59">
    <property type="entry name" value="ASPARTOKINASE"/>
    <property type="match status" value="1"/>
</dbReference>
<feature type="domain" description="Aspartate/glutamate/uridylate kinase" evidence="2">
    <location>
        <begin position="2"/>
        <end position="126"/>
    </location>
</feature>
<dbReference type="GO" id="GO:0009089">
    <property type="term" value="P:lysine biosynthetic process via diaminopimelate"/>
    <property type="evidence" value="ECO:0007669"/>
    <property type="project" value="TreeGrafter"/>
</dbReference>
<dbReference type="Gene3D" id="3.40.1160.10">
    <property type="entry name" value="Acetylglutamate kinase-like"/>
    <property type="match status" value="1"/>
</dbReference>
<dbReference type="GO" id="GO:0009090">
    <property type="term" value="P:homoserine biosynthetic process"/>
    <property type="evidence" value="ECO:0007669"/>
    <property type="project" value="TreeGrafter"/>
</dbReference>
<dbReference type="GO" id="GO:0004072">
    <property type="term" value="F:aspartate kinase activity"/>
    <property type="evidence" value="ECO:0007669"/>
    <property type="project" value="InterPro"/>
</dbReference>
<organism evidence="3 4">
    <name type="scientific">Caldisericum exile</name>
    <dbReference type="NCBI Taxonomy" id="693075"/>
    <lineage>
        <taxon>Bacteria</taxon>
        <taxon>Pseudomonadati</taxon>
        <taxon>Caldisericota/Cryosericota group</taxon>
        <taxon>Caldisericota</taxon>
        <taxon>Caldisericia</taxon>
        <taxon>Caldisericales</taxon>
        <taxon>Caldisericaceae</taxon>
        <taxon>Caldisericum</taxon>
    </lineage>
</organism>
<dbReference type="AlphaFoldDB" id="A0A2J6X8V0"/>
<keyword evidence="3" id="KW-0418">Kinase</keyword>
<dbReference type="GO" id="GO:0005829">
    <property type="term" value="C:cytosol"/>
    <property type="evidence" value="ECO:0007669"/>
    <property type="project" value="TreeGrafter"/>
</dbReference>
<dbReference type="PANTHER" id="PTHR21499">
    <property type="entry name" value="ASPARTATE KINASE"/>
    <property type="match status" value="1"/>
</dbReference>
<dbReference type="PROSITE" id="PS00324">
    <property type="entry name" value="ASPARTOKINASE"/>
    <property type="match status" value="1"/>
</dbReference>
<dbReference type="EMBL" id="PNIX01000074">
    <property type="protein sequence ID" value="PMP83721.1"/>
    <property type="molecule type" value="Genomic_DNA"/>
</dbReference>
<dbReference type="SUPFAM" id="SSF53633">
    <property type="entry name" value="Carbamate kinase-like"/>
    <property type="match status" value="1"/>
</dbReference>
<reference evidence="3 4" key="1">
    <citation type="submission" date="2018-01" db="EMBL/GenBank/DDBJ databases">
        <title>Metagenomic assembled genomes from two thermal pools in the Uzon Caldera, Kamchatka, Russia.</title>
        <authorList>
            <person name="Wilkins L."/>
            <person name="Ettinger C."/>
        </authorList>
    </citation>
    <scope>NUCLEOTIDE SEQUENCE [LARGE SCALE GENOMIC DNA]</scope>
    <source>
        <strain evidence="3">ARK-10</strain>
    </source>
</reference>
<dbReference type="InterPro" id="IPR018042">
    <property type="entry name" value="Aspartate_kinase_CS"/>
</dbReference>
<proteinExistence type="inferred from homology"/>
<comment type="similarity">
    <text evidence="1">Belongs to the aspartokinase family.</text>
</comment>
<dbReference type="Proteomes" id="UP000236910">
    <property type="component" value="Unassembled WGS sequence"/>
</dbReference>
<gene>
    <name evidence="3" type="ORF">C0175_01275</name>
</gene>
<feature type="non-terminal residue" evidence="3">
    <location>
        <position position="127"/>
    </location>
</feature>
<protein>
    <submittedName>
        <fullName evidence="3">Bifunctional aspartate kinase/homoserine dehydrogenase I</fullName>
    </submittedName>
</protein>
<sequence>MLVLKFGGTSVGSAKAIRQVYDIVKGIPESKIVVVSAMSGITDSLIKAGNLAVSGDESFKDVLESIRKKHNETSIELFGSTLKSVNELLDELEQIIFAVYRLRELSDRASALIQSFGERLNARIVSK</sequence>
<dbReference type="InterPro" id="IPR001048">
    <property type="entry name" value="Asp/Glu/Uridylate_kinase"/>
</dbReference>
<evidence type="ECO:0000259" key="2">
    <source>
        <dbReference type="Pfam" id="PF00696"/>
    </source>
</evidence>
<dbReference type="Pfam" id="PF00696">
    <property type="entry name" value="AA_kinase"/>
    <property type="match status" value="1"/>
</dbReference>
<name>A0A2J6X8V0_9BACT</name>
<keyword evidence="3" id="KW-0808">Transferase</keyword>